<proteinExistence type="predicted"/>
<dbReference type="Gene3D" id="1.25.40.10">
    <property type="entry name" value="Tetratricopeptide repeat domain"/>
    <property type="match status" value="1"/>
</dbReference>
<name>A0A7V8JKK1_STEMA</name>
<evidence type="ECO:0008006" key="3">
    <source>
        <dbReference type="Google" id="ProtNLM"/>
    </source>
</evidence>
<sequence length="117" mass="12676">MLVYAMSPHEVLGTLQDAINDPEHVLAWKHNAAAYLNDLASQGNVFALSALSNAYEDGRAVDADPVAAYAYKRALQRVNPDFVSDRTINALEEQLPAGGLAQANALADTVYRNCCIR</sequence>
<gene>
    <name evidence="1" type="ORF">GAK31_03651</name>
</gene>
<comment type="caution">
    <text evidence="1">The sequence shown here is derived from an EMBL/GenBank/DDBJ whole genome shotgun (WGS) entry which is preliminary data.</text>
</comment>
<dbReference type="AlphaFoldDB" id="A0A7V8JKK1"/>
<dbReference type="Proteomes" id="UP000487117">
    <property type="component" value="Unassembled WGS sequence"/>
</dbReference>
<protein>
    <recommendedName>
        <fullName evidence="3">Sel1 repeat family protein</fullName>
    </recommendedName>
</protein>
<dbReference type="EMBL" id="WNDS01000005">
    <property type="protein sequence ID" value="KAF1013502.1"/>
    <property type="molecule type" value="Genomic_DNA"/>
</dbReference>
<reference evidence="2" key="1">
    <citation type="journal article" date="2020" name="MBio">
        <title>Horizontal gene transfer to a defensive symbiont with a reduced genome amongst a multipartite beetle microbiome.</title>
        <authorList>
            <person name="Waterworth S.C."/>
            <person name="Florez L.V."/>
            <person name="Rees E.R."/>
            <person name="Hertweck C."/>
            <person name="Kaltenpoth M."/>
            <person name="Kwan J.C."/>
        </authorList>
    </citation>
    <scope>NUCLEOTIDE SEQUENCE [LARGE SCALE GENOMIC DNA]</scope>
</reference>
<accession>A0A7V8JKK1</accession>
<dbReference type="InterPro" id="IPR011990">
    <property type="entry name" value="TPR-like_helical_dom_sf"/>
</dbReference>
<organism evidence="1 2">
    <name type="scientific">Stenotrophomonas maltophilia</name>
    <name type="common">Pseudomonas maltophilia</name>
    <name type="synonym">Xanthomonas maltophilia</name>
    <dbReference type="NCBI Taxonomy" id="40324"/>
    <lineage>
        <taxon>Bacteria</taxon>
        <taxon>Pseudomonadati</taxon>
        <taxon>Pseudomonadota</taxon>
        <taxon>Gammaproteobacteria</taxon>
        <taxon>Lysobacterales</taxon>
        <taxon>Lysobacteraceae</taxon>
        <taxon>Stenotrophomonas</taxon>
        <taxon>Stenotrophomonas maltophilia group</taxon>
    </lineage>
</organism>
<evidence type="ECO:0000313" key="2">
    <source>
        <dbReference type="Proteomes" id="UP000487117"/>
    </source>
</evidence>
<evidence type="ECO:0000313" key="1">
    <source>
        <dbReference type="EMBL" id="KAF1013502.1"/>
    </source>
</evidence>